<protein>
    <submittedName>
        <fullName evidence="2">ATP-dependent DNA ligase</fullName>
    </submittedName>
</protein>
<accession>A0A484HKG1</accession>
<proteinExistence type="predicted"/>
<sequence>MKKFFLIAVCLAAGVFPAPFSARAHFGMVIPSDSMVGPKDPRVLKLEASFSHPFEGAGMDMEKPKVFGALAQGKKTDLTGSLKQTRIMGGAAWRADFAVKRPGAHIFYMEPRPYFEPAEDCFIIHHTKTVAAVFGDDEGWDAEVGLKTEIVPVTRPFGLYAGNLFQGIVKKDGRPVPHARVEVEFYNREKKLRAPADDMITQTVKADANGLFSYAAPIPGWWGFSALTRADHTLKHKGEDKDVELGAVIWVRFHPFLSSD</sequence>
<feature type="signal peptide" evidence="1">
    <location>
        <begin position="1"/>
        <end position="24"/>
    </location>
</feature>
<dbReference type="EMBL" id="CAACVI010000012">
    <property type="protein sequence ID" value="VEN73739.1"/>
    <property type="molecule type" value="Genomic_DNA"/>
</dbReference>
<gene>
    <name evidence="2" type="ORF">EPICR_20208</name>
</gene>
<reference evidence="2" key="1">
    <citation type="submission" date="2019-01" db="EMBL/GenBank/DDBJ databases">
        <authorList>
            <consortium name="Genoscope - CEA"/>
            <person name="William W."/>
        </authorList>
    </citation>
    <scope>NUCLEOTIDE SEQUENCE</scope>
    <source>
        <strain evidence="2">CR-1</strain>
    </source>
</reference>
<keyword evidence="2" id="KW-0436">Ligase</keyword>
<dbReference type="AlphaFoldDB" id="A0A484HKG1"/>
<evidence type="ECO:0000256" key="1">
    <source>
        <dbReference type="SAM" id="SignalP"/>
    </source>
</evidence>
<dbReference type="InterPro" id="IPR019613">
    <property type="entry name" value="DUF4198"/>
</dbReference>
<keyword evidence="1" id="KW-0732">Signal</keyword>
<dbReference type="GO" id="GO:0016874">
    <property type="term" value="F:ligase activity"/>
    <property type="evidence" value="ECO:0007669"/>
    <property type="project" value="UniProtKB-KW"/>
</dbReference>
<evidence type="ECO:0000313" key="2">
    <source>
        <dbReference type="EMBL" id="VEN73739.1"/>
    </source>
</evidence>
<dbReference type="Pfam" id="PF10670">
    <property type="entry name" value="DUF4198"/>
    <property type="match status" value="1"/>
</dbReference>
<name>A0A484HKG1_9BACT</name>
<organism evidence="2">
    <name type="scientific">uncultured Desulfobacteraceae bacterium</name>
    <dbReference type="NCBI Taxonomy" id="218296"/>
    <lineage>
        <taxon>Bacteria</taxon>
        <taxon>Pseudomonadati</taxon>
        <taxon>Thermodesulfobacteriota</taxon>
        <taxon>Desulfobacteria</taxon>
        <taxon>Desulfobacterales</taxon>
        <taxon>Desulfobacteraceae</taxon>
        <taxon>environmental samples</taxon>
    </lineage>
</organism>
<feature type="chain" id="PRO_5019726125" evidence="1">
    <location>
        <begin position="25"/>
        <end position="260"/>
    </location>
</feature>